<proteinExistence type="predicted"/>
<sequence length="92" mass="9917">MLGSSEDQASRASMTKTYSAAHICHAYSTASAAPRRQTFGVFVILAKCFHYSQDPKNILTSPEDAYLKGEECPLLARRSSAEGVEGGPYQAS</sequence>
<evidence type="ECO:0000313" key="1">
    <source>
        <dbReference type="EMBL" id="CAD6186279.1"/>
    </source>
</evidence>
<gene>
    <name evidence="1" type="ORF">CAUJ_LOCUS2198</name>
</gene>
<dbReference type="EMBL" id="CAJGYM010000004">
    <property type="protein sequence ID" value="CAD6186279.1"/>
    <property type="molecule type" value="Genomic_DNA"/>
</dbReference>
<organism evidence="1 2">
    <name type="scientific">Caenorhabditis auriculariae</name>
    <dbReference type="NCBI Taxonomy" id="2777116"/>
    <lineage>
        <taxon>Eukaryota</taxon>
        <taxon>Metazoa</taxon>
        <taxon>Ecdysozoa</taxon>
        <taxon>Nematoda</taxon>
        <taxon>Chromadorea</taxon>
        <taxon>Rhabditida</taxon>
        <taxon>Rhabditina</taxon>
        <taxon>Rhabditomorpha</taxon>
        <taxon>Rhabditoidea</taxon>
        <taxon>Rhabditidae</taxon>
        <taxon>Peloderinae</taxon>
        <taxon>Caenorhabditis</taxon>
    </lineage>
</organism>
<evidence type="ECO:0000313" key="2">
    <source>
        <dbReference type="Proteomes" id="UP000835052"/>
    </source>
</evidence>
<name>A0A8S1GSN5_9PELO</name>
<reference evidence="1" key="1">
    <citation type="submission" date="2020-10" db="EMBL/GenBank/DDBJ databases">
        <authorList>
            <person name="Kikuchi T."/>
        </authorList>
    </citation>
    <scope>NUCLEOTIDE SEQUENCE</scope>
    <source>
        <strain evidence="1">NKZ352</strain>
    </source>
</reference>
<dbReference type="Proteomes" id="UP000835052">
    <property type="component" value="Unassembled WGS sequence"/>
</dbReference>
<dbReference type="AlphaFoldDB" id="A0A8S1GSN5"/>
<accession>A0A8S1GSN5</accession>
<keyword evidence="2" id="KW-1185">Reference proteome</keyword>
<protein>
    <submittedName>
        <fullName evidence="1">Uncharacterized protein</fullName>
    </submittedName>
</protein>
<comment type="caution">
    <text evidence="1">The sequence shown here is derived from an EMBL/GenBank/DDBJ whole genome shotgun (WGS) entry which is preliminary data.</text>
</comment>